<name>A0AAV9N5K2_9EURO</name>
<feature type="region of interest" description="Disordered" evidence="1">
    <location>
        <begin position="118"/>
        <end position="139"/>
    </location>
</feature>
<dbReference type="AlphaFoldDB" id="A0AAV9N5K2"/>
<sequence>MDISKLPPNTELSRLYKLALERSSAGDRTEAFDLFSLCLDHPGATNLFRAIVLFLLSLEFKSNGLHFVRAGMHLLSQYARDHPDQLLDPEYLEAEKDSRDLLKFHNQRATTQRAAARKEARKDRAAGFEDSDDDEFGIKSPMQKLALGTEIEGRPTTANGNIFGGEVKQAVRGRVKV</sequence>
<organism evidence="2 3">
    <name type="scientific">Exophiala bonariae</name>
    <dbReference type="NCBI Taxonomy" id="1690606"/>
    <lineage>
        <taxon>Eukaryota</taxon>
        <taxon>Fungi</taxon>
        <taxon>Dikarya</taxon>
        <taxon>Ascomycota</taxon>
        <taxon>Pezizomycotina</taxon>
        <taxon>Eurotiomycetes</taxon>
        <taxon>Chaetothyriomycetidae</taxon>
        <taxon>Chaetothyriales</taxon>
        <taxon>Herpotrichiellaceae</taxon>
        <taxon>Exophiala</taxon>
    </lineage>
</organism>
<evidence type="ECO:0000313" key="3">
    <source>
        <dbReference type="Proteomes" id="UP001358417"/>
    </source>
</evidence>
<dbReference type="RefSeq" id="XP_064704738.1">
    <property type="nucleotide sequence ID" value="XM_064847626.1"/>
</dbReference>
<evidence type="ECO:0000256" key="1">
    <source>
        <dbReference type="SAM" id="MobiDB-lite"/>
    </source>
</evidence>
<protein>
    <submittedName>
        <fullName evidence="2">Uncharacterized protein</fullName>
    </submittedName>
</protein>
<comment type="caution">
    <text evidence="2">The sequence shown here is derived from an EMBL/GenBank/DDBJ whole genome shotgun (WGS) entry which is preliminary data.</text>
</comment>
<dbReference type="GeneID" id="89972226"/>
<dbReference type="EMBL" id="JAVRRD010000018">
    <property type="protein sequence ID" value="KAK5049928.1"/>
    <property type="molecule type" value="Genomic_DNA"/>
</dbReference>
<dbReference type="Proteomes" id="UP001358417">
    <property type="component" value="Unassembled WGS sequence"/>
</dbReference>
<proteinExistence type="predicted"/>
<evidence type="ECO:0000313" key="2">
    <source>
        <dbReference type="EMBL" id="KAK5049928.1"/>
    </source>
</evidence>
<gene>
    <name evidence="2" type="ORF">LTR84_004047</name>
</gene>
<feature type="compositionally biased region" description="Basic and acidic residues" evidence="1">
    <location>
        <begin position="118"/>
        <end position="127"/>
    </location>
</feature>
<keyword evidence="3" id="KW-1185">Reference proteome</keyword>
<reference evidence="2 3" key="1">
    <citation type="submission" date="2023-08" db="EMBL/GenBank/DDBJ databases">
        <title>Black Yeasts Isolated from many extreme environments.</title>
        <authorList>
            <person name="Coleine C."/>
            <person name="Stajich J.E."/>
            <person name="Selbmann L."/>
        </authorList>
    </citation>
    <scope>NUCLEOTIDE SEQUENCE [LARGE SCALE GENOMIC DNA]</scope>
    <source>
        <strain evidence="2 3">CCFEE 5792</strain>
    </source>
</reference>
<accession>A0AAV9N5K2</accession>